<comment type="similarity">
    <text evidence="1 5">Belongs to the universal ribosomal protein uL29 family.</text>
</comment>
<dbReference type="AlphaFoldDB" id="A0A1G2KPY4"/>
<dbReference type="NCBIfam" id="TIGR00012">
    <property type="entry name" value="L29"/>
    <property type="match status" value="1"/>
</dbReference>
<dbReference type="EMBL" id="MHQK01000027">
    <property type="protein sequence ID" value="OHA01455.1"/>
    <property type="molecule type" value="Genomic_DNA"/>
</dbReference>
<evidence type="ECO:0000256" key="1">
    <source>
        <dbReference type="ARBA" id="ARBA00009254"/>
    </source>
</evidence>
<evidence type="ECO:0000256" key="5">
    <source>
        <dbReference type="HAMAP-Rule" id="MF_00374"/>
    </source>
</evidence>
<dbReference type="Gene3D" id="1.10.287.310">
    <property type="match status" value="1"/>
</dbReference>
<keyword evidence="2 5" id="KW-0689">Ribosomal protein</keyword>
<evidence type="ECO:0000313" key="7">
    <source>
        <dbReference type="Proteomes" id="UP000178710"/>
    </source>
</evidence>
<dbReference type="HAMAP" id="MF_00374">
    <property type="entry name" value="Ribosomal_uL29"/>
    <property type="match status" value="1"/>
</dbReference>
<accession>A0A1G2KPY4</accession>
<evidence type="ECO:0000256" key="3">
    <source>
        <dbReference type="ARBA" id="ARBA00023274"/>
    </source>
</evidence>
<evidence type="ECO:0000313" key="6">
    <source>
        <dbReference type="EMBL" id="OHA01455.1"/>
    </source>
</evidence>
<reference evidence="6 7" key="1">
    <citation type="journal article" date="2016" name="Nat. Commun.">
        <title>Thousands of microbial genomes shed light on interconnected biogeochemical processes in an aquifer system.</title>
        <authorList>
            <person name="Anantharaman K."/>
            <person name="Brown C.T."/>
            <person name="Hug L.A."/>
            <person name="Sharon I."/>
            <person name="Castelle C.J."/>
            <person name="Probst A.J."/>
            <person name="Thomas B.C."/>
            <person name="Singh A."/>
            <person name="Wilkins M.J."/>
            <person name="Karaoz U."/>
            <person name="Brodie E.L."/>
            <person name="Williams K.H."/>
            <person name="Hubbard S.S."/>
            <person name="Banfield J.F."/>
        </authorList>
    </citation>
    <scope>NUCLEOTIDE SEQUENCE [LARGE SCALE GENOMIC DNA]</scope>
</reference>
<dbReference type="SUPFAM" id="SSF46561">
    <property type="entry name" value="Ribosomal protein L29 (L29p)"/>
    <property type="match status" value="1"/>
</dbReference>
<sequence length="63" mass="7457">MKAMELRQKSAEELESILLDHRKQMEELRFVGARTKVKNVKALSQIRHEVARIKTVLHEMRSK</sequence>
<keyword evidence="3 5" id="KW-0687">Ribonucleoprotein</keyword>
<proteinExistence type="inferred from homology"/>
<dbReference type="InterPro" id="IPR036049">
    <property type="entry name" value="Ribosomal_uL29_sf"/>
</dbReference>
<comment type="caution">
    <text evidence="6">The sequence shown here is derived from an EMBL/GenBank/DDBJ whole genome shotgun (WGS) entry which is preliminary data.</text>
</comment>
<protein>
    <recommendedName>
        <fullName evidence="4 5">Large ribosomal subunit protein uL29</fullName>
    </recommendedName>
</protein>
<dbReference type="Pfam" id="PF00831">
    <property type="entry name" value="Ribosomal_L29"/>
    <property type="match status" value="1"/>
</dbReference>
<dbReference type="GO" id="GO:0003735">
    <property type="term" value="F:structural constituent of ribosome"/>
    <property type="evidence" value="ECO:0007669"/>
    <property type="project" value="InterPro"/>
</dbReference>
<organism evidence="6 7">
    <name type="scientific">Candidatus Sungbacteria bacterium RIFCSPHIGHO2_02_FULL_49_20</name>
    <dbReference type="NCBI Taxonomy" id="1802272"/>
    <lineage>
        <taxon>Bacteria</taxon>
        <taxon>Candidatus Sungiibacteriota</taxon>
    </lineage>
</organism>
<dbReference type="Proteomes" id="UP000178710">
    <property type="component" value="Unassembled WGS sequence"/>
</dbReference>
<dbReference type="InterPro" id="IPR001854">
    <property type="entry name" value="Ribosomal_uL29"/>
</dbReference>
<name>A0A1G2KPY4_9BACT</name>
<gene>
    <name evidence="5" type="primary">rpmC</name>
    <name evidence="6" type="ORF">A3C12_03150</name>
</gene>
<evidence type="ECO:0000256" key="4">
    <source>
        <dbReference type="ARBA" id="ARBA00035204"/>
    </source>
</evidence>
<dbReference type="GO" id="GO:0006412">
    <property type="term" value="P:translation"/>
    <property type="evidence" value="ECO:0007669"/>
    <property type="project" value="UniProtKB-UniRule"/>
</dbReference>
<dbReference type="GO" id="GO:1990904">
    <property type="term" value="C:ribonucleoprotein complex"/>
    <property type="evidence" value="ECO:0007669"/>
    <property type="project" value="UniProtKB-KW"/>
</dbReference>
<evidence type="ECO:0000256" key="2">
    <source>
        <dbReference type="ARBA" id="ARBA00022980"/>
    </source>
</evidence>
<dbReference type="GO" id="GO:0005840">
    <property type="term" value="C:ribosome"/>
    <property type="evidence" value="ECO:0007669"/>
    <property type="project" value="UniProtKB-KW"/>
</dbReference>